<keyword evidence="5 12" id="KW-0418">Kinase</keyword>
<dbReference type="Gene3D" id="1.10.510.10">
    <property type="entry name" value="Transferase(Phosphotransferase) domain 1"/>
    <property type="match status" value="2"/>
</dbReference>
<dbReference type="SMART" id="SM00564">
    <property type="entry name" value="PQQ"/>
    <property type="match status" value="7"/>
</dbReference>
<reference evidence="12 13" key="1">
    <citation type="submission" date="2019-08" db="EMBL/GenBank/DDBJ databases">
        <title>Complete genome sequence of Candidatus Uab amorphum.</title>
        <authorList>
            <person name="Shiratori T."/>
            <person name="Suzuki S."/>
            <person name="Kakizawa Y."/>
            <person name="Ishida K."/>
        </authorList>
    </citation>
    <scope>NUCLEOTIDE SEQUENCE [LARGE SCALE GENOMIC DNA]</scope>
    <source>
        <strain evidence="12 13">SRT547</strain>
    </source>
</reference>
<dbReference type="EC" id="2.7.11.1" evidence="1"/>
<dbReference type="InterPro" id="IPR015943">
    <property type="entry name" value="WD40/YVTN_repeat-like_dom_sf"/>
</dbReference>
<feature type="domain" description="Protein kinase" evidence="11">
    <location>
        <begin position="12"/>
        <end position="292"/>
    </location>
</feature>
<evidence type="ECO:0000256" key="7">
    <source>
        <dbReference type="PROSITE-ProRule" id="PRU10141"/>
    </source>
</evidence>
<dbReference type="PROSITE" id="PS00107">
    <property type="entry name" value="PROTEIN_KINASE_ATP"/>
    <property type="match status" value="2"/>
</dbReference>
<evidence type="ECO:0000256" key="10">
    <source>
        <dbReference type="SAM" id="Phobius"/>
    </source>
</evidence>
<dbReference type="OrthoDB" id="256225at2"/>
<dbReference type="KEGG" id="uam:UABAM_03135"/>
<dbReference type="InterPro" id="IPR011009">
    <property type="entry name" value="Kinase-like_dom_sf"/>
</dbReference>
<feature type="region of interest" description="Disordered" evidence="9">
    <location>
        <begin position="762"/>
        <end position="782"/>
    </location>
</feature>
<evidence type="ECO:0000256" key="6">
    <source>
        <dbReference type="ARBA" id="ARBA00022840"/>
    </source>
</evidence>
<dbReference type="SUPFAM" id="SSF50998">
    <property type="entry name" value="Quinoprotein alcohol dehydrogenase-like"/>
    <property type="match status" value="2"/>
</dbReference>
<keyword evidence="8" id="KW-0175">Coiled coil</keyword>
<dbReference type="PROSITE" id="PS00108">
    <property type="entry name" value="PROTEIN_KINASE_ST"/>
    <property type="match status" value="2"/>
</dbReference>
<dbReference type="FunFam" id="1.10.510.10:FF:000021">
    <property type="entry name" value="Serine/threonine protein kinase"/>
    <property type="match status" value="1"/>
</dbReference>
<dbReference type="InterPro" id="IPR000719">
    <property type="entry name" value="Prot_kinase_dom"/>
</dbReference>
<evidence type="ECO:0000256" key="1">
    <source>
        <dbReference type="ARBA" id="ARBA00012513"/>
    </source>
</evidence>
<evidence type="ECO:0000256" key="3">
    <source>
        <dbReference type="ARBA" id="ARBA00022679"/>
    </source>
</evidence>
<keyword evidence="10" id="KW-1133">Transmembrane helix</keyword>
<feature type="coiled-coil region" evidence="8">
    <location>
        <begin position="950"/>
        <end position="977"/>
    </location>
</feature>
<keyword evidence="3" id="KW-0808">Transferase</keyword>
<feature type="binding site" evidence="7">
    <location>
        <position position="372"/>
    </location>
    <ligand>
        <name>ATP</name>
        <dbReference type="ChEBI" id="CHEBI:30616"/>
    </ligand>
</feature>
<keyword evidence="4 7" id="KW-0547">Nucleotide-binding</keyword>
<dbReference type="InterPro" id="IPR011047">
    <property type="entry name" value="Quinoprotein_ADH-like_sf"/>
</dbReference>
<dbReference type="InterPro" id="IPR008271">
    <property type="entry name" value="Ser/Thr_kinase_AS"/>
</dbReference>
<evidence type="ECO:0000256" key="5">
    <source>
        <dbReference type="ARBA" id="ARBA00022777"/>
    </source>
</evidence>
<dbReference type="Pfam" id="PF00069">
    <property type="entry name" value="Pkinase"/>
    <property type="match status" value="2"/>
</dbReference>
<keyword evidence="10" id="KW-0472">Membrane</keyword>
<dbReference type="EMBL" id="AP019860">
    <property type="protein sequence ID" value="BBM84774.1"/>
    <property type="molecule type" value="Genomic_DNA"/>
</dbReference>
<dbReference type="GO" id="GO:0005524">
    <property type="term" value="F:ATP binding"/>
    <property type="evidence" value="ECO:0007669"/>
    <property type="project" value="UniProtKB-UniRule"/>
</dbReference>
<dbReference type="SUPFAM" id="SSF56112">
    <property type="entry name" value="Protein kinase-like (PK-like)"/>
    <property type="match status" value="2"/>
</dbReference>
<evidence type="ECO:0000256" key="4">
    <source>
        <dbReference type="ARBA" id="ARBA00022741"/>
    </source>
</evidence>
<feature type="binding site" evidence="7">
    <location>
        <position position="41"/>
    </location>
    <ligand>
        <name>ATP</name>
        <dbReference type="ChEBI" id="CHEBI:30616"/>
    </ligand>
</feature>
<name>A0A5S9IN47_UABAM</name>
<dbReference type="PROSITE" id="PS50011">
    <property type="entry name" value="PROTEIN_KINASE_DOM"/>
    <property type="match status" value="2"/>
</dbReference>
<evidence type="ECO:0000313" key="12">
    <source>
        <dbReference type="EMBL" id="BBM84774.1"/>
    </source>
</evidence>
<dbReference type="GO" id="GO:0004674">
    <property type="term" value="F:protein serine/threonine kinase activity"/>
    <property type="evidence" value="ECO:0007669"/>
    <property type="project" value="UniProtKB-KW"/>
</dbReference>
<gene>
    <name evidence="12" type="ORF">UABAM_03135</name>
</gene>
<dbReference type="InterPro" id="IPR002372">
    <property type="entry name" value="PQQ_rpt_dom"/>
</dbReference>
<feature type="transmembrane region" description="Helical" evidence="10">
    <location>
        <begin position="634"/>
        <end position="653"/>
    </location>
</feature>
<dbReference type="RefSeq" id="WP_151968907.1">
    <property type="nucleotide sequence ID" value="NZ_AP019860.1"/>
</dbReference>
<accession>A0A5S9IN47</accession>
<keyword evidence="2" id="KW-0723">Serine/threonine-protein kinase</keyword>
<dbReference type="InterPro" id="IPR017441">
    <property type="entry name" value="Protein_kinase_ATP_BS"/>
</dbReference>
<evidence type="ECO:0000256" key="2">
    <source>
        <dbReference type="ARBA" id="ARBA00022527"/>
    </source>
</evidence>
<dbReference type="Gene3D" id="3.30.200.20">
    <property type="entry name" value="Phosphorylase Kinase, domain 1"/>
    <property type="match status" value="1"/>
</dbReference>
<dbReference type="PANTHER" id="PTHR43289:SF6">
    <property type="entry name" value="SERINE_THREONINE-PROTEIN KINASE NEKL-3"/>
    <property type="match status" value="1"/>
</dbReference>
<dbReference type="Proteomes" id="UP000326354">
    <property type="component" value="Chromosome"/>
</dbReference>
<protein>
    <recommendedName>
        <fullName evidence="1">non-specific serine/threonine protein kinase</fullName>
        <ecNumber evidence="1">2.7.11.1</ecNumber>
    </recommendedName>
</protein>
<feature type="domain" description="Protein kinase" evidence="11">
    <location>
        <begin position="343"/>
        <end position="604"/>
    </location>
</feature>
<dbReference type="Pfam" id="PF13360">
    <property type="entry name" value="PQQ_2"/>
    <property type="match status" value="2"/>
</dbReference>
<dbReference type="CDD" id="cd14014">
    <property type="entry name" value="STKc_PknB_like"/>
    <property type="match status" value="2"/>
</dbReference>
<evidence type="ECO:0000259" key="11">
    <source>
        <dbReference type="PROSITE" id="PS50011"/>
    </source>
</evidence>
<proteinExistence type="predicted"/>
<dbReference type="InterPro" id="IPR018391">
    <property type="entry name" value="PQQ_b-propeller_rpt"/>
</dbReference>
<dbReference type="PANTHER" id="PTHR43289">
    <property type="entry name" value="MITOGEN-ACTIVATED PROTEIN KINASE KINASE KINASE 20-RELATED"/>
    <property type="match status" value="1"/>
</dbReference>
<sequence length="1514" mass="172490">MVKSPKILKDRYEIKKLLGQGATSMVYLAQDLKENRLVAVKQLQSTTMESMEKLKSRFVREYYFLSKIKDMNIVRAYDYFHISESTPQIDIHFFFLVLEYVPGVLLSEYIPQISNTPLRVKLAMASQMIRPIEVLNAMGILHRDIKPSNIMVCEKTRLIKLLDLGIAKSLGQGSNLTQTGVAMGTPSYMSPEQTEGDCTISSDVFSLGVVLYQFFAGLKESPFQRQTAMATMKAICSESLLPLVNRLDGFTSGHEKKAYIEMSHILHKAMAKKPENRLQSATELSQLLQKVYKSLEENKTTAKWNVRQSLSNEDARGLNKLASQSPQTVNNNELADNSLFAHYKILKKIGEGGMGCVYKALDTRNNKIVALKILFTYLVEQESYKERFLQEVRMTKMLSHPNIVKLFDSGKFNNILYFTMQWVDGVTLLEYVEQKQPDIGHCVALVRKILMAIEHAHSKGIVHRDLKPSNIMISKDNKVFIMDFGLAKTLSYSQRLTVTGTVIGTPLYMSPEQASGSKNIGIQSDIYSLGTILYEMITGQRPFNAPTALLLLQRVIKAPPKAPSKLNPKIPANLDKICMKSLLKQPRNRYATAAKMAEDLASFASGKALRSTSRTAKTRLQKNRPKANTNSNSIWLIVCGVVVIVALLGWGIVATSSPSWKEEYREAQDYLEQQRFVASYRLHFLLLNQYPEETLLLTGFVETLRLWSAKELGDKNTKALSEISLKIDQAFTQFMLPEYLKSELEELQRKIKAKMISIAKEQQKKQEQQKEPQPEKEETLTTPPDFEVTLKRFQREILRQPPPVRWELCGNFILRYQNAPPALMEQVKKMRMEIEEQTVVACQGWLLALQQKKLHSIPIPLGGWLIIAQKMTRENTRLQKIVAQIDSILQENKKVVEDVKVQEVSPKKNVQEIATQWYKFKDEQLFSLLRKRRFDDIMTRLEYFVDDLENSELRSEINVFLREVQEIEQAIHNIRKNTKLGSTIAVSLTNKKYIRGRVVAIDEDKLVLKDYKKRTHDIAFNEIKARSLSKVTSLKPEGLVIFLIADGEWKQAKQLLKKVPQQRQEVYQKIIASKIQDSETSISKGVKILAPKNFTKKGRYLIEVPNRVWKITLKGKVDRKITQLIIQKKEVTWDTERNFSCVVELQWGMNDIRLQAKDEKGESFFRNWRVKRAASKNETTHRGSWARTGVYVTQGLPKLRGLKWKFKTSGYVTGSPMISGNVLYIVNGKSFLVALNKFTGEKIWDFELSKDSSSRITISDGVVYAGAADRRLYAVDAKTGTEIWSFRTKRGIHGAPVVHNNIVYVGSDRLYAVRAKDGKELWTFEKSQRIIGSPAMANNRLFVAASDNNRVFCVELGRPKEVWTAKFAEWKSPGCAVQRNVVYFGDVKGILYAVDVHKGKEIWQYEAGGGISTTPAIHNKTVYFGSRSHDLYAVNAANGRLRWSFSTRGIVRSSPSIVDDIIYFGSDDNHLYAVTERGKEAWKFETKGEVVGAPLIEDGVVYFASYDKYVYALH</sequence>
<dbReference type="SMART" id="SM00220">
    <property type="entry name" value="S_TKc"/>
    <property type="match status" value="2"/>
</dbReference>
<keyword evidence="13" id="KW-1185">Reference proteome</keyword>
<dbReference type="Gene3D" id="2.130.10.10">
    <property type="entry name" value="YVTN repeat-like/Quinoprotein amine dehydrogenase"/>
    <property type="match status" value="2"/>
</dbReference>
<evidence type="ECO:0000256" key="9">
    <source>
        <dbReference type="SAM" id="MobiDB-lite"/>
    </source>
</evidence>
<keyword evidence="6 7" id="KW-0067">ATP-binding</keyword>
<organism evidence="12 13">
    <name type="scientific">Uabimicrobium amorphum</name>
    <dbReference type="NCBI Taxonomy" id="2596890"/>
    <lineage>
        <taxon>Bacteria</taxon>
        <taxon>Pseudomonadati</taxon>
        <taxon>Planctomycetota</taxon>
        <taxon>Candidatus Uabimicrobiia</taxon>
        <taxon>Candidatus Uabimicrobiales</taxon>
        <taxon>Candidatus Uabimicrobiaceae</taxon>
        <taxon>Candidatus Uabimicrobium</taxon>
    </lineage>
</organism>
<keyword evidence="10" id="KW-0812">Transmembrane</keyword>
<evidence type="ECO:0000256" key="8">
    <source>
        <dbReference type="SAM" id="Coils"/>
    </source>
</evidence>
<feature type="compositionally biased region" description="Basic and acidic residues" evidence="9">
    <location>
        <begin position="762"/>
        <end position="779"/>
    </location>
</feature>
<evidence type="ECO:0000313" key="13">
    <source>
        <dbReference type="Proteomes" id="UP000326354"/>
    </source>
</evidence>